<keyword evidence="2" id="KW-1185">Reference proteome</keyword>
<feature type="non-terminal residue" evidence="1">
    <location>
        <position position="1"/>
    </location>
</feature>
<accession>A0A5E4MKB8</accession>
<proteinExistence type="predicted"/>
<protein>
    <submittedName>
        <fullName evidence="1">Uncharacterized protein</fullName>
    </submittedName>
</protein>
<gene>
    <name evidence="1" type="ORF">CINCED_3A002368</name>
</gene>
<sequence>SYNAFVPANIPLQKQGNHVLKSFLEKYIGKSILDESTLRKNYIPNIYKSIMDQIISDIGNNYDNIIDQTTDSRRKKAFLKAPMRINTEKKCQVHLYYPNLLVDRKPEPEPEPLNKIIKYQ</sequence>
<dbReference type="Proteomes" id="UP000325440">
    <property type="component" value="Unassembled WGS sequence"/>
</dbReference>
<evidence type="ECO:0000313" key="1">
    <source>
        <dbReference type="EMBL" id="VVC30852.1"/>
    </source>
</evidence>
<dbReference type="EMBL" id="CABPRJ010000542">
    <property type="protein sequence ID" value="VVC30852.1"/>
    <property type="molecule type" value="Genomic_DNA"/>
</dbReference>
<evidence type="ECO:0000313" key="2">
    <source>
        <dbReference type="Proteomes" id="UP000325440"/>
    </source>
</evidence>
<reference evidence="1 2" key="1">
    <citation type="submission" date="2019-08" db="EMBL/GenBank/DDBJ databases">
        <authorList>
            <person name="Alioto T."/>
            <person name="Alioto T."/>
            <person name="Gomez Garrido J."/>
        </authorList>
    </citation>
    <scope>NUCLEOTIDE SEQUENCE [LARGE SCALE GENOMIC DNA]</scope>
</reference>
<organism evidence="1 2">
    <name type="scientific">Cinara cedri</name>
    <dbReference type="NCBI Taxonomy" id="506608"/>
    <lineage>
        <taxon>Eukaryota</taxon>
        <taxon>Metazoa</taxon>
        <taxon>Ecdysozoa</taxon>
        <taxon>Arthropoda</taxon>
        <taxon>Hexapoda</taxon>
        <taxon>Insecta</taxon>
        <taxon>Pterygota</taxon>
        <taxon>Neoptera</taxon>
        <taxon>Paraneoptera</taxon>
        <taxon>Hemiptera</taxon>
        <taxon>Sternorrhyncha</taxon>
        <taxon>Aphidomorpha</taxon>
        <taxon>Aphidoidea</taxon>
        <taxon>Aphididae</taxon>
        <taxon>Lachninae</taxon>
        <taxon>Cinara</taxon>
    </lineage>
</organism>
<dbReference type="AlphaFoldDB" id="A0A5E4MKB8"/>
<name>A0A5E4MKB8_9HEMI</name>